<evidence type="ECO:0000256" key="4">
    <source>
        <dbReference type="ARBA" id="ARBA00022884"/>
    </source>
</evidence>
<evidence type="ECO:0000256" key="5">
    <source>
        <dbReference type="PROSITE-ProRule" id="PRU01023"/>
    </source>
</evidence>
<comment type="similarity">
    <text evidence="5">Belongs to the class I-like SAM-binding methyltransferase superfamily. RsmB/NOP family.</text>
</comment>
<dbReference type="PRINTS" id="PR02008">
    <property type="entry name" value="RCMTFAMILY"/>
</dbReference>
<dbReference type="InterPro" id="IPR049560">
    <property type="entry name" value="MeTrfase_RsmB-F_NOP2_cat"/>
</dbReference>
<organism evidence="7 8">
    <name type="scientific">Alterisphingorhabdus coralli</name>
    <dbReference type="NCBI Taxonomy" id="3071408"/>
    <lineage>
        <taxon>Bacteria</taxon>
        <taxon>Pseudomonadati</taxon>
        <taxon>Pseudomonadota</taxon>
        <taxon>Alphaproteobacteria</taxon>
        <taxon>Sphingomonadales</taxon>
        <taxon>Sphingomonadaceae</taxon>
        <taxon>Alterisphingorhabdus (ex Yan et al. 2024)</taxon>
    </lineage>
</organism>
<keyword evidence="1 5" id="KW-0489">Methyltransferase</keyword>
<proteinExistence type="inferred from homology"/>
<evidence type="ECO:0000313" key="8">
    <source>
        <dbReference type="Proteomes" id="UP001302429"/>
    </source>
</evidence>
<dbReference type="GO" id="GO:0003723">
    <property type="term" value="F:RNA binding"/>
    <property type="evidence" value="ECO:0007669"/>
    <property type="project" value="UniProtKB-UniRule"/>
</dbReference>
<dbReference type="GO" id="GO:0001510">
    <property type="term" value="P:RNA methylation"/>
    <property type="evidence" value="ECO:0007669"/>
    <property type="project" value="InterPro"/>
</dbReference>
<evidence type="ECO:0000256" key="2">
    <source>
        <dbReference type="ARBA" id="ARBA00022679"/>
    </source>
</evidence>
<evidence type="ECO:0000259" key="6">
    <source>
        <dbReference type="PROSITE" id="PS51686"/>
    </source>
</evidence>
<dbReference type="AlphaFoldDB" id="A0AA97F8E0"/>
<evidence type="ECO:0000313" key="7">
    <source>
        <dbReference type="EMBL" id="WOE75172.1"/>
    </source>
</evidence>
<dbReference type="SUPFAM" id="SSF48013">
    <property type="entry name" value="NusB-like"/>
    <property type="match status" value="1"/>
</dbReference>
<dbReference type="PROSITE" id="PS51686">
    <property type="entry name" value="SAM_MT_RSMB_NOP"/>
    <property type="match status" value="1"/>
</dbReference>
<feature type="active site" description="Nucleophile" evidence="5">
    <location>
        <position position="350"/>
    </location>
</feature>
<dbReference type="GO" id="GO:0006355">
    <property type="term" value="P:regulation of DNA-templated transcription"/>
    <property type="evidence" value="ECO:0007669"/>
    <property type="project" value="InterPro"/>
</dbReference>
<dbReference type="SUPFAM" id="SSF53335">
    <property type="entry name" value="S-adenosyl-L-methionine-dependent methyltransferases"/>
    <property type="match status" value="1"/>
</dbReference>
<feature type="binding site" evidence="5">
    <location>
        <position position="297"/>
    </location>
    <ligand>
        <name>S-adenosyl-L-methionine</name>
        <dbReference type="ChEBI" id="CHEBI:59789"/>
    </ligand>
</feature>
<name>A0AA97F8E0_9SPHN</name>
<dbReference type="Pfam" id="PF01029">
    <property type="entry name" value="NusB"/>
    <property type="match status" value="1"/>
</dbReference>
<evidence type="ECO:0000256" key="3">
    <source>
        <dbReference type="ARBA" id="ARBA00022691"/>
    </source>
</evidence>
<dbReference type="KEGG" id="acoa:RB602_00180"/>
<keyword evidence="2 5" id="KW-0808">Transferase</keyword>
<feature type="binding site" evidence="5">
    <location>
        <begin position="234"/>
        <end position="240"/>
    </location>
    <ligand>
        <name>S-adenosyl-L-methionine</name>
        <dbReference type="ChEBI" id="CHEBI:59789"/>
    </ligand>
</feature>
<dbReference type="Gene3D" id="1.10.940.10">
    <property type="entry name" value="NusB-like"/>
    <property type="match status" value="1"/>
</dbReference>
<keyword evidence="3 5" id="KW-0949">S-adenosyl-L-methionine</keyword>
<dbReference type="GO" id="GO:0008173">
    <property type="term" value="F:RNA methyltransferase activity"/>
    <property type="evidence" value="ECO:0007669"/>
    <property type="project" value="InterPro"/>
</dbReference>
<dbReference type="InterPro" id="IPR001678">
    <property type="entry name" value="MeTrfase_RsmB-F_NOP2_dom"/>
</dbReference>
<feature type="domain" description="SAM-dependent MTase RsmB/NOP-type" evidence="6">
    <location>
        <begin position="144"/>
        <end position="417"/>
    </location>
</feature>
<accession>A0AA97F8E0</accession>
<dbReference type="Proteomes" id="UP001302429">
    <property type="component" value="Chromosome"/>
</dbReference>
<evidence type="ECO:0000256" key="1">
    <source>
        <dbReference type="ARBA" id="ARBA00022603"/>
    </source>
</evidence>
<dbReference type="Pfam" id="PF01189">
    <property type="entry name" value="Methyltr_RsmB-F"/>
    <property type="match status" value="1"/>
</dbReference>
<sequence length="418" mass="45207">MTDIAGLATRRAALTMLDAVLRRGDALDQVEARACRHLELPEDKAMARAIAAETLRHMVDLDALIDARTRQPLADDAKARTVLRMMLAQALVLKTPAHAVVATGLELLSGGPRRLAHGVFGALMRGDPALPEKPTLPETVAQRWRDHWGDAMVEAASIGLAKAPPIDITLRDPETAAHPGGTELIPGHIRLSESGPVPAMPGYAEGAWWVQNISAALPARLLGNGAGRSVYDLCAAPGGKTMQLAVKGWQVTALDLSEKRNRRLSENLERTGLAANIITMDALRWQPEAQADAVLLDAPCTATGIFRRHPDVLHRISERDIADRAQLQAKMLEQAAAWLKPGGHLLYAVCSLEPEEGEAQIGQFLDAHSDFLINAVTPDELPDGLSPTDEGYVRILPHHLAELGGMDGFFIARMQREN</sequence>
<dbReference type="EMBL" id="CP136594">
    <property type="protein sequence ID" value="WOE75172.1"/>
    <property type="molecule type" value="Genomic_DNA"/>
</dbReference>
<feature type="binding site" evidence="5">
    <location>
        <position position="255"/>
    </location>
    <ligand>
        <name>S-adenosyl-L-methionine</name>
        <dbReference type="ChEBI" id="CHEBI:59789"/>
    </ligand>
</feature>
<dbReference type="CDD" id="cd02440">
    <property type="entry name" value="AdoMet_MTases"/>
    <property type="match status" value="1"/>
</dbReference>
<dbReference type="EC" id="2.1.1.-" evidence="7"/>
<dbReference type="InterPro" id="IPR023267">
    <property type="entry name" value="RCMT"/>
</dbReference>
<protein>
    <submittedName>
        <fullName evidence="7">RsmB/NOP family class I SAM-dependent RNA methyltransferase</fullName>
        <ecNumber evidence="7">2.1.1.-</ecNumber>
    </submittedName>
</protein>
<gene>
    <name evidence="7" type="ORF">RB602_00180</name>
</gene>
<reference evidence="7 8" key="1">
    <citation type="submission" date="2023-10" db="EMBL/GenBank/DDBJ databases">
        <title>Complete genome sequence of a Sphingomonadaceae bacterium.</title>
        <authorList>
            <person name="Yan C."/>
        </authorList>
    </citation>
    <scope>NUCLEOTIDE SEQUENCE [LARGE SCALE GENOMIC DNA]</scope>
    <source>
        <strain evidence="7 8">SCSIO 66989</strain>
    </source>
</reference>
<dbReference type="InterPro" id="IPR029063">
    <property type="entry name" value="SAM-dependent_MTases_sf"/>
</dbReference>
<dbReference type="PANTHER" id="PTHR22807:SF61">
    <property type="entry name" value="NOL1_NOP2_SUN FAMILY PROTEIN _ ANTITERMINATION NUSB DOMAIN-CONTAINING PROTEIN"/>
    <property type="match status" value="1"/>
</dbReference>
<dbReference type="Gene3D" id="3.40.50.150">
    <property type="entry name" value="Vaccinia Virus protein VP39"/>
    <property type="match status" value="1"/>
</dbReference>
<dbReference type="InterPro" id="IPR035926">
    <property type="entry name" value="NusB-like_sf"/>
</dbReference>
<dbReference type="RefSeq" id="WP_317081840.1">
    <property type="nucleotide sequence ID" value="NZ_CP136594.1"/>
</dbReference>
<keyword evidence="4 5" id="KW-0694">RNA-binding</keyword>
<feature type="binding site" evidence="5">
    <location>
        <position position="281"/>
    </location>
    <ligand>
        <name>S-adenosyl-L-methionine</name>
        <dbReference type="ChEBI" id="CHEBI:59789"/>
    </ligand>
</feature>
<dbReference type="PANTHER" id="PTHR22807">
    <property type="entry name" value="NOP2 YEAST -RELATED NOL1/NOP2/FMU SUN DOMAIN-CONTAINING"/>
    <property type="match status" value="1"/>
</dbReference>
<keyword evidence="8" id="KW-1185">Reference proteome</keyword>
<dbReference type="InterPro" id="IPR006027">
    <property type="entry name" value="NusB_RsmB_TIM44"/>
</dbReference>